<gene>
    <name evidence="1" type="ORF">LITE_LOCUS31094</name>
</gene>
<dbReference type="EMBL" id="CAMGYJ010000007">
    <property type="protein sequence ID" value="CAI0452088.1"/>
    <property type="molecule type" value="Genomic_DNA"/>
</dbReference>
<comment type="caution">
    <text evidence="1">The sequence shown here is derived from an EMBL/GenBank/DDBJ whole genome shotgun (WGS) entry which is preliminary data.</text>
</comment>
<dbReference type="AlphaFoldDB" id="A0AAV0N0T7"/>
<dbReference type="Proteomes" id="UP001154282">
    <property type="component" value="Unassembled WGS sequence"/>
</dbReference>
<evidence type="ECO:0000313" key="2">
    <source>
        <dbReference type="Proteomes" id="UP001154282"/>
    </source>
</evidence>
<evidence type="ECO:0000313" key="1">
    <source>
        <dbReference type="EMBL" id="CAI0452088.1"/>
    </source>
</evidence>
<accession>A0AAV0N0T7</accession>
<organism evidence="1 2">
    <name type="scientific">Linum tenue</name>
    <dbReference type="NCBI Taxonomy" id="586396"/>
    <lineage>
        <taxon>Eukaryota</taxon>
        <taxon>Viridiplantae</taxon>
        <taxon>Streptophyta</taxon>
        <taxon>Embryophyta</taxon>
        <taxon>Tracheophyta</taxon>
        <taxon>Spermatophyta</taxon>
        <taxon>Magnoliopsida</taxon>
        <taxon>eudicotyledons</taxon>
        <taxon>Gunneridae</taxon>
        <taxon>Pentapetalae</taxon>
        <taxon>rosids</taxon>
        <taxon>fabids</taxon>
        <taxon>Malpighiales</taxon>
        <taxon>Linaceae</taxon>
        <taxon>Linum</taxon>
    </lineage>
</organism>
<proteinExistence type="predicted"/>
<sequence>MGRSSGMADVVFRMVVKLEEFLKHASTLARQIIGHLSGQT</sequence>
<keyword evidence="2" id="KW-1185">Reference proteome</keyword>
<name>A0AAV0N0T7_9ROSI</name>
<protein>
    <submittedName>
        <fullName evidence="1">Uncharacterized protein</fullName>
    </submittedName>
</protein>
<reference evidence="1" key="1">
    <citation type="submission" date="2022-08" db="EMBL/GenBank/DDBJ databases">
        <authorList>
            <person name="Gutierrez-Valencia J."/>
        </authorList>
    </citation>
    <scope>NUCLEOTIDE SEQUENCE</scope>
</reference>